<dbReference type="EMBL" id="JAQOMS010000002">
    <property type="protein sequence ID" value="MDC2888817.1"/>
    <property type="molecule type" value="Genomic_DNA"/>
</dbReference>
<evidence type="ECO:0000256" key="4">
    <source>
        <dbReference type="ARBA" id="ARBA00022837"/>
    </source>
</evidence>
<evidence type="ECO:0000256" key="5">
    <source>
        <dbReference type="SAM" id="SignalP"/>
    </source>
</evidence>
<dbReference type="Gene3D" id="3.40.720.10">
    <property type="entry name" value="Alkaline Phosphatase, subunit A"/>
    <property type="match status" value="1"/>
</dbReference>
<dbReference type="SUPFAM" id="SSF53649">
    <property type="entry name" value="Alkaline phosphatase-like"/>
    <property type="match status" value="1"/>
</dbReference>
<sequence>MKSLRSLSMLFGIAFLASCSNTQETNTQEDPDKAEFPNIIYILADDAGVGDVSSYNPQSKIPTPNLDELAAQGIRFTDAHSPSSVCTPTRYSVLTGRYSWRSRLKKGFYLVMEQP</sequence>
<evidence type="ECO:0000256" key="1">
    <source>
        <dbReference type="ARBA" id="ARBA00008779"/>
    </source>
</evidence>
<dbReference type="InterPro" id="IPR000917">
    <property type="entry name" value="Sulfatase_N"/>
</dbReference>
<dbReference type="InterPro" id="IPR017850">
    <property type="entry name" value="Alkaline_phosphatase_core_sf"/>
</dbReference>
<comment type="similarity">
    <text evidence="1">Belongs to the sulfatase family.</text>
</comment>
<evidence type="ECO:0000256" key="2">
    <source>
        <dbReference type="ARBA" id="ARBA00022723"/>
    </source>
</evidence>
<dbReference type="PANTHER" id="PTHR42693:SF53">
    <property type="entry name" value="ENDO-4-O-SULFATASE"/>
    <property type="match status" value="1"/>
</dbReference>
<evidence type="ECO:0000313" key="7">
    <source>
        <dbReference type="EMBL" id="MDC2888817.1"/>
    </source>
</evidence>
<dbReference type="InterPro" id="IPR024607">
    <property type="entry name" value="Sulfatase_CS"/>
</dbReference>
<feature type="domain" description="Sulfatase N-terminal" evidence="6">
    <location>
        <begin position="37"/>
        <end position="99"/>
    </location>
</feature>
<feature type="chain" id="PRO_5045210101" evidence="5">
    <location>
        <begin position="23"/>
        <end position="115"/>
    </location>
</feature>
<dbReference type="PROSITE" id="PS51257">
    <property type="entry name" value="PROKAR_LIPOPROTEIN"/>
    <property type="match status" value="1"/>
</dbReference>
<organism evidence="7 8">
    <name type="scientific">Psychrosphaera algicola</name>
    <dbReference type="NCBI Taxonomy" id="3023714"/>
    <lineage>
        <taxon>Bacteria</taxon>
        <taxon>Pseudomonadati</taxon>
        <taxon>Pseudomonadota</taxon>
        <taxon>Gammaproteobacteria</taxon>
        <taxon>Alteromonadales</taxon>
        <taxon>Pseudoalteromonadaceae</taxon>
        <taxon>Psychrosphaera</taxon>
    </lineage>
</organism>
<proteinExistence type="inferred from homology"/>
<evidence type="ECO:0000259" key="6">
    <source>
        <dbReference type="Pfam" id="PF00884"/>
    </source>
</evidence>
<keyword evidence="3" id="KW-0378">Hydrolase</keyword>
<keyword evidence="8" id="KW-1185">Reference proteome</keyword>
<keyword evidence="4" id="KW-0106">Calcium</keyword>
<evidence type="ECO:0000313" key="8">
    <source>
        <dbReference type="Proteomes" id="UP001528411"/>
    </source>
</evidence>
<dbReference type="RefSeq" id="WP_272180386.1">
    <property type="nucleotide sequence ID" value="NZ_JAQOMS010000002.1"/>
</dbReference>
<evidence type="ECO:0000256" key="3">
    <source>
        <dbReference type="ARBA" id="ARBA00022801"/>
    </source>
</evidence>
<protein>
    <submittedName>
        <fullName evidence="7">Sulfatase-like hydrolase/transferase</fullName>
    </submittedName>
</protein>
<dbReference type="PANTHER" id="PTHR42693">
    <property type="entry name" value="ARYLSULFATASE FAMILY MEMBER"/>
    <property type="match status" value="1"/>
</dbReference>
<dbReference type="InterPro" id="IPR050738">
    <property type="entry name" value="Sulfatase"/>
</dbReference>
<keyword evidence="2" id="KW-0479">Metal-binding</keyword>
<accession>A0ABT5FDX3</accession>
<feature type="signal peptide" evidence="5">
    <location>
        <begin position="1"/>
        <end position="22"/>
    </location>
</feature>
<dbReference type="Pfam" id="PF00884">
    <property type="entry name" value="Sulfatase"/>
    <property type="match status" value="1"/>
</dbReference>
<reference evidence="7 8" key="1">
    <citation type="submission" date="2023-01" db="EMBL/GenBank/DDBJ databases">
        <title>Psychrosphaera sp. nov., isolated from marine algae.</title>
        <authorList>
            <person name="Bayburt H."/>
            <person name="Choi B.J."/>
            <person name="Kim J.M."/>
            <person name="Choi D.G."/>
            <person name="Jeon C.O."/>
        </authorList>
    </citation>
    <scope>NUCLEOTIDE SEQUENCE [LARGE SCALE GENOMIC DNA]</scope>
    <source>
        <strain evidence="7 8">G1-22</strain>
    </source>
</reference>
<dbReference type="PROSITE" id="PS00523">
    <property type="entry name" value="SULFATASE_1"/>
    <property type="match status" value="1"/>
</dbReference>
<name>A0ABT5FDX3_9GAMM</name>
<gene>
    <name evidence="7" type="ORF">PN838_08545</name>
</gene>
<comment type="caution">
    <text evidence="7">The sequence shown here is derived from an EMBL/GenBank/DDBJ whole genome shotgun (WGS) entry which is preliminary data.</text>
</comment>
<keyword evidence="5" id="KW-0732">Signal</keyword>
<dbReference type="Proteomes" id="UP001528411">
    <property type="component" value="Unassembled WGS sequence"/>
</dbReference>